<sequence>MVRVLIVCALVLAGCGTAASEQPRPEKRNHDRVVRMSGGEALSYVHSDTASQVLCSALPDEKLRRVLAATAVVRERHPDGAKGTCRIRDDRGSKAIDLSLHGVWDRFAPSARIAGRPAQINVNTKVVIDVAIAETDGYRTASKRTPILRAQGPVSIDMMVRGLLDELVPVLAEQTDELPQVDEDGTVAFSSTPLTADEFVDLPRPMQVLQLCTVAEQVLHLEVVRAIDTGTCTLRRPDGRTLALVVVDSVGSEQLTEKVAGRPARFGESTITVRLRDDALLDLMIGDTDPKLAEQLVRALGQG</sequence>
<keyword evidence="1" id="KW-0732">Signal</keyword>
<organism evidence="2 3">
    <name type="scientific">Kibdelosporangium persicum</name>
    <dbReference type="NCBI Taxonomy" id="2698649"/>
    <lineage>
        <taxon>Bacteria</taxon>
        <taxon>Bacillati</taxon>
        <taxon>Actinomycetota</taxon>
        <taxon>Actinomycetes</taxon>
        <taxon>Pseudonocardiales</taxon>
        <taxon>Pseudonocardiaceae</taxon>
        <taxon>Kibdelosporangium</taxon>
    </lineage>
</organism>
<dbReference type="Proteomes" id="UP000763557">
    <property type="component" value="Unassembled WGS sequence"/>
</dbReference>
<reference evidence="2 3" key="1">
    <citation type="submission" date="2020-01" db="EMBL/GenBank/DDBJ databases">
        <title>Kibdelosporangium persica a novel Actinomycetes from a hot desert in Iran.</title>
        <authorList>
            <person name="Safaei N."/>
            <person name="Zaburannyi N."/>
            <person name="Mueller R."/>
            <person name="Wink J."/>
        </authorList>
    </citation>
    <scope>NUCLEOTIDE SEQUENCE [LARGE SCALE GENOMIC DNA]</scope>
    <source>
        <strain evidence="2 3">4NS15</strain>
    </source>
</reference>
<dbReference type="EMBL" id="JAAATY010000001">
    <property type="protein sequence ID" value="NRN63301.1"/>
    <property type="molecule type" value="Genomic_DNA"/>
</dbReference>
<dbReference type="RefSeq" id="WP_173123878.1">
    <property type="nucleotide sequence ID" value="NZ_CBCSGW010000033.1"/>
</dbReference>
<dbReference type="PROSITE" id="PS51257">
    <property type="entry name" value="PROKAR_LIPOPROTEIN"/>
    <property type="match status" value="1"/>
</dbReference>
<name>A0ABX2EX04_9PSEU</name>
<gene>
    <name evidence="2" type="ORF">GC106_5020</name>
</gene>
<evidence type="ECO:0000313" key="2">
    <source>
        <dbReference type="EMBL" id="NRN63301.1"/>
    </source>
</evidence>
<evidence type="ECO:0000313" key="3">
    <source>
        <dbReference type="Proteomes" id="UP000763557"/>
    </source>
</evidence>
<keyword evidence="3" id="KW-1185">Reference proteome</keyword>
<protein>
    <submittedName>
        <fullName evidence="2">Uncharacterized protein</fullName>
    </submittedName>
</protein>
<comment type="caution">
    <text evidence="2">The sequence shown here is derived from an EMBL/GenBank/DDBJ whole genome shotgun (WGS) entry which is preliminary data.</text>
</comment>
<proteinExistence type="predicted"/>
<evidence type="ECO:0000256" key="1">
    <source>
        <dbReference type="SAM" id="SignalP"/>
    </source>
</evidence>
<feature type="signal peptide" evidence="1">
    <location>
        <begin position="1"/>
        <end position="20"/>
    </location>
</feature>
<accession>A0ABX2EX04</accession>
<feature type="chain" id="PRO_5046364760" evidence="1">
    <location>
        <begin position="21"/>
        <end position="303"/>
    </location>
</feature>